<reference evidence="1 2" key="1">
    <citation type="submission" date="2018-02" db="EMBL/GenBank/DDBJ databases">
        <authorList>
            <person name="Moore K."/>
            <person name="Momper L."/>
        </authorList>
    </citation>
    <scope>NUCLEOTIDE SEQUENCE [LARGE SCALE GENOMIC DNA]</scope>
    <source>
        <strain evidence="1 2">CCALA 015</strain>
    </source>
</reference>
<evidence type="ECO:0000313" key="1">
    <source>
        <dbReference type="EMBL" id="PSB36476.1"/>
    </source>
</evidence>
<keyword evidence="2" id="KW-1185">Reference proteome</keyword>
<protein>
    <submittedName>
        <fullName evidence="1">Uncharacterized protein</fullName>
    </submittedName>
</protein>
<sequence>MSWLQRWNFIERARIERQLWEAFERREDLEALVEDCRGAVAAGDRERAFQLEVWQTTLQRIRKIEKLMADRTPKP</sequence>
<reference evidence="1 2" key="2">
    <citation type="submission" date="2018-03" db="EMBL/GenBank/DDBJ databases">
        <title>The ancient ancestry and fast evolution of plastids.</title>
        <authorList>
            <person name="Moore K.R."/>
            <person name="Magnabosco C."/>
            <person name="Momper L."/>
            <person name="Gold D.A."/>
            <person name="Bosak T."/>
            <person name="Fournier G.P."/>
        </authorList>
    </citation>
    <scope>NUCLEOTIDE SEQUENCE [LARGE SCALE GENOMIC DNA]</scope>
    <source>
        <strain evidence="1 2">CCALA 015</strain>
    </source>
</reference>
<dbReference type="Proteomes" id="UP000238218">
    <property type="component" value="Unassembled WGS sequence"/>
</dbReference>
<dbReference type="EMBL" id="PVWP01000009">
    <property type="protein sequence ID" value="PSB36476.1"/>
    <property type="molecule type" value="Genomic_DNA"/>
</dbReference>
<accession>A0ABX5F4X3</accession>
<dbReference type="RefSeq" id="WP_106222348.1">
    <property type="nucleotide sequence ID" value="NZ_PVWP01000009.1"/>
</dbReference>
<evidence type="ECO:0000313" key="2">
    <source>
        <dbReference type="Proteomes" id="UP000238218"/>
    </source>
</evidence>
<proteinExistence type="predicted"/>
<comment type="caution">
    <text evidence="1">The sequence shown here is derived from an EMBL/GenBank/DDBJ whole genome shotgun (WGS) entry which is preliminary data.</text>
</comment>
<gene>
    <name evidence="1" type="ORF">C7B81_12930</name>
</gene>
<name>A0ABX5F4X3_9CHRO</name>
<organism evidence="1 2">
    <name type="scientific">Aphanothece cf. minutissima CCALA 015</name>
    <dbReference type="NCBI Taxonomy" id="2107695"/>
    <lineage>
        <taxon>Bacteria</taxon>
        <taxon>Bacillati</taxon>
        <taxon>Cyanobacteriota</taxon>
        <taxon>Cyanophyceae</taxon>
        <taxon>Oscillatoriophycideae</taxon>
        <taxon>Chroococcales</taxon>
        <taxon>Aphanothecaceae</taxon>
        <taxon>Aphanothece</taxon>
    </lineage>
</organism>